<evidence type="ECO:0000256" key="3">
    <source>
        <dbReference type="ARBA" id="ARBA00022630"/>
    </source>
</evidence>
<dbReference type="GO" id="GO:0050660">
    <property type="term" value="F:flavin adenine dinucleotide binding"/>
    <property type="evidence" value="ECO:0007669"/>
    <property type="project" value="InterPro"/>
</dbReference>
<proteinExistence type="inferred from homology"/>
<dbReference type="InterPro" id="IPR009075">
    <property type="entry name" value="AcylCo_DH/oxidase_C"/>
</dbReference>
<dbReference type="OrthoDB" id="9775090at2"/>
<dbReference type="PANTHER" id="PTHR43831">
    <property type="entry name" value="ISOBUTYRYL-COA DEHYDROGENASE"/>
    <property type="match status" value="1"/>
</dbReference>
<dbReference type="InterPro" id="IPR013786">
    <property type="entry name" value="AcylCoA_DH/ox_N"/>
</dbReference>
<dbReference type="Gene3D" id="2.40.110.10">
    <property type="entry name" value="Butyryl-CoA Dehydrogenase, subunit A, domain 2"/>
    <property type="match status" value="1"/>
</dbReference>
<dbReference type="FunFam" id="1.20.140.10:FF:000001">
    <property type="entry name" value="Acyl-CoA dehydrogenase"/>
    <property type="match status" value="1"/>
</dbReference>
<dbReference type="GO" id="GO:0003995">
    <property type="term" value="F:acyl-CoA dehydrogenase activity"/>
    <property type="evidence" value="ECO:0007669"/>
    <property type="project" value="InterPro"/>
</dbReference>
<dbReference type="Proteomes" id="UP000698242">
    <property type="component" value="Unassembled WGS sequence"/>
</dbReference>
<dbReference type="PROSITE" id="PS00073">
    <property type="entry name" value="ACYL_COA_DH_2"/>
    <property type="match status" value="1"/>
</dbReference>
<dbReference type="GO" id="GO:0047121">
    <property type="term" value="F:isoquinoline 1-oxidoreductase activity"/>
    <property type="evidence" value="ECO:0007669"/>
    <property type="project" value="UniProtKB-EC"/>
</dbReference>
<sequence length="379" mass="40617">MDFALSEEQQAIFDMARAFAEEHIAPNARAWEAEGTIPRALWQDAAALGFGGLYVSEEAGGVGLDRLDASLVFEALSMSCPSVAAFLSIHNMCAGMIDRFGSDDLKERILAPAVRMDKVLAYCLTEPGSGSDAAALKTRVLRDGDGLRLTGTKAFISGGGYCDAYVVMARTGGDGPRGISAIVVEDGAPGLSFGALEDKMGWRAQPTRQVQLDDCTVPEGNLLGVEGAGFSYAMKGLDGGRLNISACSLGAAQAALDATLTYMSERRAFGKPIDQFQALQFRLADMEIELQVARCFLRQAAWKLDTDAPDASVHCAMAKKFVTEAGSRIADQCLQLHGGYGYLADYGIEKLVRDLRVHQILEGSNEIMRLIVARHMVAS</sequence>
<organism evidence="10 11">
    <name type="scientific">Profundibacterium mesophilum KAUST100406-0324</name>
    <dbReference type="NCBI Taxonomy" id="1037889"/>
    <lineage>
        <taxon>Bacteria</taxon>
        <taxon>Pseudomonadati</taxon>
        <taxon>Pseudomonadota</taxon>
        <taxon>Alphaproteobacteria</taxon>
        <taxon>Rhodobacterales</taxon>
        <taxon>Roseobacteraceae</taxon>
        <taxon>Profundibacterium</taxon>
    </lineage>
</organism>
<evidence type="ECO:0000256" key="1">
    <source>
        <dbReference type="ARBA" id="ARBA00001974"/>
    </source>
</evidence>
<dbReference type="SUPFAM" id="SSF47203">
    <property type="entry name" value="Acyl-CoA dehydrogenase C-terminal domain-like"/>
    <property type="match status" value="1"/>
</dbReference>
<comment type="cofactor">
    <cofactor evidence="1 6">
        <name>FAD</name>
        <dbReference type="ChEBI" id="CHEBI:57692"/>
    </cofactor>
</comment>
<comment type="caution">
    <text evidence="10">The sequence shown here is derived from an EMBL/GenBank/DDBJ whole genome shotgun (WGS) entry which is preliminary data.</text>
</comment>
<comment type="similarity">
    <text evidence="2 6">Belongs to the acyl-CoA dehydrogenase family.</text>
</comment>
<evidence type="ECO:0000259" key="8">
    <source>
        <dbReference type="Pfam" id="PF02770"/>
    </source>
</evidence>
<keyword evidence="3 6" id="KW-0285">Flavoprotein</keyword>
<evidence type="ECO:0000313" key="11">
    <source>
        <dbReference type="Proteomes" id="UP000698242"/>
    </source>
</evidence>
<accession>A0A921NNC4</accession>
<dbReference type="InterPro" id="IPR037069">
    <property type="entry name" value="AcylCoA_DH/ox_N_sf"/>
</dbReference>
<dbReference type="InterPro" id="IPR009100">
    <property type="entry name" value="AcylCoA_DH/oxidase_NM_dom_sf"/>
</dbReference>
<evidence type="ECO:0000256" key="4">
    <source>
        <dbReference type="ARBA" id="ARBA00022827"/>
    </source>
</evidence>
<dbReference type="InterPro" id="IPR006091">
    <property type="entry name" value="Acyl-CoA_Oxase/DH_mid-dom"/>
</dbReference>
<dbReference type="InterPro" id="IPR036250">
    <property type="entry name" value="AcylCo_DH-like_C"/>
</dbReference>
<feature type="domain" description="Acyl-CoA dehydrogenase/oxidase C-terminal" evidence="7">
    <location>
        <begin position="227"/>
        <end position="376"/>
    </location>
</feature>
<keyword evidence="11" id="KW-1185">Reference proteome</keyword>
<dbReference type="Gene3D" id="1.10.540.10">
    <property type="entry name" value="Acyl-CoA dehydrogenase/oxidase, N-terminal domain"/>
    <property type="match status" value="1"/>
</dbReference>
<dbReference type="Gene3D" id="1.20.140.10">
    <property type="entry name" value="Butyryl-CoA Dehydrogenase, subunit A, domain 3"/>
    <property type="match status" value="1"/>
</dbReference>
<dbReference type="Pfam" id="PF00441">
    <property type="entry name" value="Acyl-CoA_dh_1"/>
    <property type="match status" value="1"/>
</dbReference>
<evidence type="ECO:0000256" key="2">
    <source>
        <dbReference type="ARBA" id="ARBA00009347"/>
    </source>
</evidence>
<dbReference type="EC" id="1.3.99.16" evidence="10"/>
<evidence type="ECO:0000259" key="9">
    <source>
        <dbReference type="Pfam" id="PF02771"/>
    </source>
</evidence>
<evidence type="ECO:0000259" key="7">
    <source>
        <dbReference type="Pfam" id="PF00441"/>
    </source>
</evidence>
<dbReference type="InterPro" id="IPR046373">
    <property type="entry name" value="Acyl-CoA_Oxase/DH_mid-dom_sf"/>
</dbReference>
<dbReference type="PIRSF" id="PIRSF016578">
    <property type="entry name" value="HsaA"/>
    <property type="match status" value="1"/>
</dbReference>
<dbReference type="PANTHER" id="PTHR43831:SF1">
    <property type="entry name" value="ISOBUTYRYL-COA DEHYDROGENASE, MITOCHONDRIAL"/>
    <property type="match status" value="1"/>
</dbReference>
<keyword evidence="4 6" id="KW-0274">FAD</keyword>
<feature type="domain" description="Acyl-CoA oxidase/dehydrogenase middle" evidence="8">
    <location>
        <begin position="121"/>
        <end position="215"/>
    </location>
</feature>
<dbReference type="FunFam" id="2.40.110.10:FF:000002">
    <property type="entry name" value="Acyl-CoA dehydrogenase fadE12"/>
    <property type="match status" value="1"/>
</dbReference>
<dbReference type="RefSeq" id="WP_159966372.1">
    <property type="nucleotide sequence ID" value="NZ_APKE01000035.1"/>
</dbReference>
<feature type="domain" description="Acyl-CoA dehydrogenase/oxidase N-terminal" evidence="9">
    <location>
        <begin position="6"/>
        <end position="116"/>
    </location>
</feature>
<dbReference type="InterPro" id="IPR006089">
    <property type="entry name" value="Acyl-CoA_DH_CS"/>
</dbReference>
<dbReference type="PROSITE" id="PS00072">
    <property type="entry name" value="ACYL_COA_DH_1"/>
    <property type="match status" value="1"/>
</dbReference>
<gene>
    <name evidence="10" type="ORF">PMES_02857</name>
</gene>
<keyword evidence="5 6" id="KW-0560">Oxidoreductase</keyword>
<name>A0A921NNC4_9RHOB</name>
<dbReference type="EMBL" id="APKE01000035">
    <property type="protein sequence ID" value="KAF0674781.1"/>
    <property type="molecule type" value="Genomic_DNA"/>
</dbReference>
<dbReference type="Pfam" id="PF02770">
    <property type="entry name" value="Acyl-CoA_dh_M"/>
    <property type="match status" value="1"/>
</dbReference>
<evidence type="ECO:0000256" key="5">
    <source>
        <dbReference type="ARBA" id="ARBA00023002"/>
    </source>
</evidence>
<dbReference type="InterPro" id="IPR052547">
    <property type="entry name" value="Mito_Isobutyryl-CoADH"/>
</dbReference>
<reference evidence="10" key="1">
    <citation type="submission" date="2013-03" db="EMBL/GenBank/DDBJ databases">
        <title>Genome Sequence of the Profundibacterium mesophilum strain KAUST100406-0324T from Red Sea, a novel genus in the family Rhodobacteraceae.</title>
        <authorList>
            <person name="Essack M."/>
            <person name="Alam I."/>
            <person name="Lafi F."/>
            <person name="Alawi W."/>
            <person name="Kamanu F."/>
            <person name="Al-Suwailem A."/>
            <person name="Lee O.O."/>
            <person name="Xu Y."/>
            <person name="Bajic V."/>
            <person name="Qian P.-Y."/>
            <person name="Archer J."/>
        </authorList>
    </citation>
    <scope>NUCLEOTIDE SEQUENCE</scope>
    <source>
        <strain evidence="10">KAUST100406-0324</strain>
    </source>
</reference>
<dbReference type="SUPFAM" id="SSF56645">
    <property type="entry name" value="Acyl-CoA dehydrogenase NM domain-like"/>
    <property type="match status" value="1"/>
</dbReference>
<dbReference type="AlphaFoldDB" id="A0A921NNC4"/>
<evidence type="ECO:0000256" key="6">
    <source>
        <dbReference type="RuleBase" id="RU362125"/>
    </source>
</evidence>
<dbReference type="Pfam" id="PF02771">
    <property type="entry name" value="Acyl-CoA_dh_N"/>
    <property type="match status" value="1"/>
</dbReference>
<protein>
    <submittedName>
        <fullName evidence="10">Isoquinoline 1-oxidoreductase</fullName>
        <ecNumber evidence="10">1.3.99.16</ecNumber>
    </submittedName>
</protein>
<evidence type="ECO:0000313" key="10">
    <source>
        <dbReference type="EMBL" id="KAF0674781.1"/>
    </source>
</evidence>